<reference evidence="1 2" key="1">
    <citation type="submission" date="2019-09" db="EMBL/GenBank/DDBJ databases">
        <title>Complete genome sequence of Arachidicoccus sp. B3-10 isolated from apple orchard soil.</title>
        <authorList>
            <person name="Kim H.S."/>
            <person name="Han K.-I."/>
            <person name="Suh M.K."/>
            <person name="Lee K.C."/>
            <person name="Eom M.K."/>
            <person name="Kim J.-S."/>
            <person name="Kang S.W."/>
            <person name="Sin Y."/>
            <person name="Lee J.-S."/>
        </authorList>
    </citation>
    <scope>NUCLEOTIDE SEQUENCE [LARGE SCALE GENOMIC DNA]</scope>
    <source>
        <strain evidence="1 2">B3-10</strain>
    </source>
</reference>
<keyword evidence="2" id="KW-1185">Reference proteome</keyword>
<dbReference type="RefSeq" id="WP_131328107.1">
    <property type="nucleotide sequence ID" value="NZ_CP044016.1"/>
</dbReference>
<proteinExistence type="predicted"/>
<dbReference type="OrthoDB" id="793934at2"/>
<evidence type="ECO:0000313" key="1">
    <source>
        <dbReference type="EMBL" id="QES87229.1"/>
    </source>
</evidence>
<evidence type="ECO:0000313" key="2">
    <source>
        <dbReference type="Proteomes" id="UP000292424"/>
    </source>
</evidence>
<organism evidence="1 2">
    <name type="scientific">Rhizosphaericola mali</name>
    <dbReference type="NCBI Taxonomy" id="2545455"/>
    <lineage>
        <taxon>Bacteria</taxon>
        <taxon>Pseudomonadati</taxon>
        <taxon>Bacteroidota</taxon>
        <taxon>Chitinophagia</taxon>
        <taxon>Chitinophagales</taxon>
        <taxon>Chitinophagaceae</taxon>
        <taxon>Rhizosphaericola</taxon>
    </lineage>
</organism>
<name>A0A5P2FZH7_9BACT</name>
<dbReference type="EMBL" id="CP044016">
    <property type="protein sequence ID" value="QES87229.1"/>
    <property type="molecule type" value="Genomic_DNA"/>
</dbReference>
<gene>
    <name evidence="1" type="ORF">E0W69_000640</name>
</gene>
<sequence length="160" mass="18729">MKMITLHYKKVIDSHSTSEWEKMLWEDSFMEFKMQFQNHNANGSLFTLKGLVNSGVNIEPLEYLVSASVVGYIQQLNGIVPDLIDNIGIRYFGFESFQFQLIDSDTRNIHQHKIAINYFSSQYEWLETIGEFLIVKKKNEANLYTIKLVPYLSIQTIDYE</sequence>
<protein>
    <submittedName>
        <fullName evidence="1">Uncharacterized protein</fullName>
    </submittedName>
</protein>
<dbReference type="KEGG" id="arac:E0W69_000640"/>
<dbReference type="AlphaFoldDB" id="A0A5P2FZH7"/>
<dbReference type="Proteomes" id="UP000292424">
    <property type="component" value="Chromosome"/>
</dbReference>
<accession>A0A5P2FZH7</accession>